<dbReference type="Pfam" id="PF12661">
    <property type="entry name" value="hEGF"/>
    <property type="match status" value="2"/>
</dbReference>
<comment type="function">
    <text evidence="13">Cadherins are calcium-dependent cell adhesion proteins.</text>
</comment>
<comment type="caution">
    <text evidence="11">Lacks conserved residue(s) required for the propagation of feature annotation.</text>
</comment>
<dbReference type="InterPro" id="IPR000233">
    <property type="entry name" value="Cadherin_Y-type_LIR"/>
</dbReference>
<dbReference type="InterPro" id="IPR015919">
    <property type="entry name" value="Cadherin-like_sf"/>
</dbReference>
<dbReference type="PROSITE" id="PS00010">
    <property type="entry name" value="ASX_HYDROXYL"/>
    <property type="match status" value="2"/>
</dbReference>
<dbReference type="PANTHER" id="PTHR24025">
    <property type="entry name" value="DESMOGLEIN FAMILY MEMBER"/>
    <property type="match status" value="1"/>
</dbReference>
<feature type="domain" description="Cadherin" evidence="19">
    <location>
        <begin position="1465"/>
        <end position="1512"/>
    </location>
</feature>
<evidence type="ECO:0000256" key="6">
    <source>
        <dbReference type="ARBA" id="ARBA00022889"/>
    </source>
</evidence>
<dbReference type="InterPro" id="IPR056370">
    <property type="entry name" value="Shg-like_Ig-like"/>
</dbReference>
<dbReference type="PROSITE" id="PS00232">
    <property type="entry name" value="CADHERIN_1"/>
    <property type="match status" value="6"/>
</dbReference>
<evidence type="ECO:0000256" key="3">
    <source>
        <dbReference type="ARBA" id="ARBA00022692"/>
    </source>
</evidence>
<dbReference type="PRINTS" id="PR00205">
    <property type="entry name" value="CADHERIN"/>
</dbReference>
<keyword evidence="20" id="KW-1185">Reference proteome</keyword>
<feature type="domain" description="Cadherin" evidence="19">
    <location>
        <begin position="230"/>
        <end position="339"/>
    </location>
</feature>
<dbReference type="SMART" id="SM00179">
    <property type="entry name" value="EGF_CA"/>
    <property type="match status" value="4"/>
</dbReference>
<dbReference type="Pfam" id="PF07645">
    <property type="entry name" value="EGF_CA"/>
    <property type="match status" value="1"/>
</dbReference>
<dbReference type="Proteomes" id="UP000695022">
    <property type="component" value="Unplaced"/>
</dbReference>
<comment type="subcellular location">
    <subcellularLocation>
        <location evidence="12">Cell membrane</location>
        <topology evidence="12">Single-pass type I membrane protein</topology>
    </subcellularLocation>
    <subcellularLocation>
        <location evidence="1">Membrane</location>
    </subcellularLocation>
</comment>
<dbReference type="Pfam" id="PF02210">
    <property type="entry name" value="Laminin_G_2"/>
    <property type="match status" value="2"/>
</dbReference>
<organism evidence="20 21">
    <name type="scientific">Priapulus caudatus</name>
    <name type="common">Priapulid worm</name>
    <dbReference type="NCBI Taxonomy" id="37621"/>
    <lineage>
        <taxon>Eukaryota</taxon>
        <taxon>Metazoa</taxon>
        <taxon>Ecdysozoa</taxon>
        <taxon>Scalidophora</taxon>
        <taxon>Priapulida</taxon>
        <taxon>Priapulimorpha</taxon>
        <taxon>Priapulimorphida</taxon>
        <taxon>Priapulidae</taxon>
        <taxon>Priapulus</taxon>
    </lineage>
</organism>
<feature type="domain" description="Cadherin" evidence="19">
    <location>
        <begin position="1306"/>
        <end position="1406"/>
    </location>
</feature>
<feature type="domain" description="Cadherin" evidence="19">
    <location>
        <begin position="119"/>
        <end position="229"/>
    </location>
</feature>
<evidence type="ECO:0000256" key="15">
    <source>
        <dbReference type="SAM" id="Phobius"/>
    </source>
</evidence>
<dbReference type="CDD" id="cd00054">
    <property type="entry name" value="EGF_CA"/>
    <property type="match status" value="3"/>
</dbReference>
<dbReference type="SMART" id="SM00282">
    <property type="entry name" value="LamG"/>
    <property type="match status" value="2"/>
</dbReference>
<feature type="domain" description="EGF-like" evidence="18">
    <location>
        <begin position="2282"/>
        <end position="2321"/>
    </location>
</feature>
<accession>A0ABM1DVT0</accession>
<feature type="domain" description="Laminin G" evidence="17">
    <location>
        <begin position="2047"/>
        <end position="2238"/>
    </location>
</feature>
<keyword evidence="8 15" id="KW-0472">Membrane</keyword>
<dbReference type="CDD" id="cd11304">
    <property type="entry name" value="Cadherin_repeat"/>
    <property type="match status" value="12"/>
</dbReference>
<evidence type="ECO:0000256" key="14">
    <source>
        <dbReference type="SAM" id="MobiDB-lite"/>
    </source>
</evidence>
<dbReference type="InterPro" id="IPR001881">
    <property type="entry name" value="EGF-like_Ca-bd_dom"/>
</dbReference>
<proteinExistence type="predicted"/>
<evidence type="ECO:0000256" key="12">
    <source>
        <dbReference type="RuleBase" id="RU003318"/>
    </source>
</evidence>
<dbReference type="SUPFAM" id="SSF49899">
    <property type="entry name" value="Concanavalin A-like lectins/glucanases"/>
    <property type="match status" value="2"/>
</dbReference>
<dbReference type="InterPro" id="IPR018097">
    <property type="entry name" value="EGF_Ca-bd_CS"/>
</dbReference>
<feature type="domain" description="Cadherin" evidence="19">
    <location>
        <begin position="371"/>
        <end position="436"/>
    </location>
</feature>
<evidence type="ECO:0000256" key="4">
    <source>
        <dbReference type="ARBA" id="ARBA00022737"/>
    </source>
</evidence>
<dbReference type="SUPFAM" id="SSF57196">
    <property type="entry name" value="EGF/Laminin"/>
    <property type="match status" value="1"/>
</dbReference>
<dbReference type="PROSITE" id="PS50268">
    <property type="entry name" value="CADHERIN_2"/>
    <property type="match status" value="13"/>
</dbReference>
<dbReference type="Gene3D" id="2.60.120.200">
    <property type="match status" value="2"/>
</dbReference>
<sequence>MAENGVPPPRAALGMAVAVLLMLLGCVRATLSPRIVVVPHDAQPGTLVHKLHLCGVKLKDASFSEYFSLMHDGSLITVGNISSKIDKPVTLEVYDNLLPDVHLETLQLRVLNTRGLLRFPSDYAGRVQENSAVGTPVTGLEFVNAEAKEQHSKVAYEIVSGNTNKVFALKKAKRAGNTGVAVVVAGGVDRETVARHNLTIQALYADGSDHTKTVATVTVGDVNDNAPRFALPLHSVSLSTDVASMTRVVRVVATDADEAQRLTYSMWPDDPFFFVAPLTGEIFVACGVDEGDYNLTVYATDDGAPPLTSSPPTTVAVAVRRPHAHVQRVMDIVNTEPERARVRRRAGRTFDVPENKTGVIGTLQRWEEGERFQLEEEDEFVTVDPNTGDISLKFGKQFDYEEQTVHTFNVIITGGVSDTQKVVINVLDVNDERPEFVNKPRPFQTVVSPNAPQGELVYVLDARDKDKDADIIYKIELDLSGEKAFEVDERTGMVRTQRDGPFQVGRDYVLRVRALDKNGIPGTQESAMETLSIVVGNRPPQFYEVDYEAPVNEEEKSDVRVVRVQAKSFSNKPIKYKVTTEVGQPSDAFAVRQPESGWVFLLKRLDYDDFSQPKTYRLQVHAEEEGSGGLSSSTLLTVKVVDVNDNPPVFNLPEYVKENIDENLPAGSMILAVTATDADSYQNGKITYELSDTQNFTIRNEDGAILSKRKLDYEIPGHKYEFQVMASDSGTPSKSSPAVVRIFMKNQNDEAPRFSQSVYITNVAEDAKPGALVTTLNAVDPDGDKVTYQFKDGQLESREFKIDPQTGVLRLKDSDVSLSEPYYTLNVTAKDDGSCCAGDSPEHFSEALVTVRVIDVNNNKPVFPNCTLYRPKVPENSPAGTFVLQVTATDDDTGDNGRVRYKIESRDTVAQEPFRIDEDTGIITTRIPFDREEKNHRQITVTATDRAPRQLIGVCTFVVDITDDNDNEPKFSSTEYDTPVPERSEVGRSFLRVAAQDVDVGQNAEIGYSLIDTSGFFSINPQTGWIYVKRPLTQVKEVQAIAVATDKGVPARSSNVKIRIVITDRTGSNPPQWVGAPYPPVFISENIPVGSEVATIKARSDYFADPRLLYDIVPGSTREKNSEHHFIMRPDFKDENQAHIVVIRPLDYEKMAVFNLTIRAKNNAQVQLSNVTYLIINLQDENDNAPQFTLDPYPASVPEDSPIGTSVIQVKAEDIDSLGPNSHVIYEIMRDGPTDEGRAFSIDSESGILRTAEEFDREKKQLYLIRVLAKDRAPSTWPNRQGSPNEGGAYVRVMVEDVNDNVPFFSKKLFEAEVNEDAPKGTIVIEVTAKDRDEVTHLRYQLTTGNIGGVFDVNNETGEIRVQGELDYDEGIQIYNLTLVASDGKNENETLIRIYVRDVNDNRPIFLTPQYEANIPEEMKEGLPKKILQIRLETCCPCLIVVRPPNSLMLSSAGGGKNRYGAARVRTLMTFDREVTKQFKVPIVMADSGNPQMTGTNTLTITIGDKNDNPHYAGIKDIFVFNYKNNMPETVIGTVYAEDKDDWDFSDKEFTFAEGVPTYFKLGNNSGDVIIRNNTPAGKYSFKVNVYDRVFSKNVVSTVNVEVKGIWDDAVFNSGSVRITGMTGEEFIAVDKDGNSKYALFQKEVAKVTGALVENVEVFSIMDRPETKGKPREVDIRFAAHGSPYYKAVKLDGAVEANLIEVERNVGINITMVRIDECLREFCEGGCSNRLEAFQTPTLVNSNKTSLVVVTTTVTAECVCLATDFRSVETCNSASAIGCRNGGTCHDSPNGYYCTCPQGFDGPQCQQTTRSFHGGGWAWFEPLKQCNKSRVSFEFMTEQADALLLYNGPMRARDGSERDFIVVELVNGKPRVTIDFGSGPLTLYVGKAENLGDEEWHRLDVVLEDKKVTFVVDRCRMIKMTESGNYDQSSCMATGMMPGRNKFLNVNTPLQLGGISNTDVGQPKMKFEKSFTGCIKNVVQDGRMYDIGNPGSSQSSSPGCARTDGVCGINKVTPRCLHGTCLGSVHSAHCRCEPGYYGRSCELEAQPRSFEDNSFVHLQLKKLPLSEQKSRIELMFRTNKPDGTLFRATGAARFDYMSLEIEAKKLHFRYNLGSVTHELTLTHVNVTDGQWHAALVERYGSDVFMSLDGGGGRRQNETLGLREHHRLIEVDQQEIYIGAAASITSVTVQSVRVYNIPSPQKDFVGCIKDVRYEEYALSLHMENQYSKIMREENVIDGCADGNECLAFPTCSLPAHVCIDMWRRAECHCPGGYLQDERGDCHDINECIISVSNMCQNSGVCVNLSGDYHCRCIDGWEGKNCNYRREEVALDLSKGALAAILVCLLLLLILVLVFVMYNRRRTKEKYPYDIDPDDDIRENIINYQDEGGGEDDQDAYDISKLRKPADSDAPGSNQASKPNHHRPPTTVPPLESARPVRKAHPQYPPGEHPDIEDFIKNRKDEADDDPGAPPRDDVRNYAYEGCGSTAGSLSSLASGTDDEDLDFDRLNNWGPRFNKLAEMYGGEED</sequence>
<dbReference type="InterPro" id="IPR049883">
    <property type="entry name" value="NOTCH1_EGF-like"/>
</dbReference>
<dbReference type="PROSITE" id="PS01186">
    <property type="entry name" value="EGF_2"/>
    <property type="match status" value="4"/>
</dbReference>
<evidence type="ECO:0000256" key="10">
    <source>
        <dbReference type="PROSITE-ProRule" id="PRU00043"/>
    </source>
</evidence>
<feature type="transmembrane region" description="Helical" evidence="15">
    <location>
        <begin position="2334"/>
        <end position="2356"/>
    </location>
</feature>
<dbReference type="InterPro" id="IPR013032">
    <property type="entry name" value="EGF-like_CS"/>
</dbReference>
<dbReference type="InterPro" id="IPR000152">
    <property type="entry name" value="EGF-type_Asp/Asn_hydroxyl_site"/>
</dbReference>
<dbReference type="Gene3D" id="4.10.900.10">
    <property type="entry name" value="TCF3-CBD (Catenin binding domain)"/>
    <property type="match status" value="1"/>
</dbReference>
<dbReference type="InterPro" id="IPR002126">
    <property type="entry name" value="Cadherin-like_dom"/>
</dbReference>
<dbReference type="InterPro" id="IPR020894">
    <property type="entry name" value="Cadherin_CS"/>
</dbReference>
<dbReference type="Pfam" id="PF00028">
    <property type="entry name" value="Cadherin"/>
    <property type="match status" value="10"/>
</dbReference>
<feature type="compositionally biased region" description="Low complexity" evidence="14">
    <location>
        <begin position="2484"/>
        <end position="2494"/>
    </location>
</feature>
<protein>
    <submittedName>
        <fullName evidence="21">Neural-cadherin-like</fullName>
    </submittedName>
</protein>
<dbReference type="RefSeq" id="XP_014664051.1">
    <property type="nucleotide sequence ID" value="XM_014808565.1"/>
</dbReference>
<keyword evidence="2 11" id="KW-0245">EGF-like domain</keyword>
<feature type="disulfide bond" evidence="11">
    <location>
        <begin position="2311"/>
        <end position="2320"/>
    </location>
</feature>
<evidence type="ECO:0000259" key="19">
    <source>
        <dbReference type="PROSITE" id="PS50268"/>
    </source>
</evidence>
<dbReference type="InterPro" id="IPR050971">
    <property type="entry name" value="Cadherin-domain_protein"/>
</dbReference>
<dbReference type="SMART" id="SM00112">
    <property type="entry name" value="CA"/>
    <property type="match status" value="13"/>
</dbReference>
<feature type="disulfide bond" evidence="11">
    <location>
        <begin position="2032"/>
        <end position="2041"/>
    </location>
</feature>
<evidence type="ECO:0000256" key="11">
    <source>
        <dbReference type="PROSITE-ProRule" id="PRU00076"/>
    </source>
</evidence>
<keyword evidence="6 12" id="KW-0130">Cell adhesion</keyword>
<evidence type="ECO:0000256" key="2">
    <source>
        <dbReference type="ARBA" id="ARBA00022536"/>
    </source>
</evidence>
<keyword evidence="3 12" id="KW-0812">Transmembrane</keyword>
<dbReference type="Pfam" id="PF24811">
    <property type="entry name" value="Ig_Shg"/>
    <property type="match status" value="1"/>
</dbReference>
<evidence type="ECO:0000256" key="13">
    <source>
        <dbReference type="RuleBase" id="RU004357"/>
    </source>
</evidence>
<feature type="domain" description="Laminin G" evidence="17">
    <location>
        <begin position="1807"/>
        <end position="2000"/>
    </location>
</feature>
<dbReference type="Pfam" id="PF01049">
    <property type="entry name" value="CADH_Y-type_LIR"/>
    <property type="match status" value="1"/>
</dbReference>
<keyword evidence="7 15" id="KW-1133">Transmembrane helix</keyword>
<evidence type="ECO:0000256" key="5">
    <source>
        <dbReference type="ARBA" id="ARBA00022837"/>
    </source>
</evidence>
<dbReference type="PANTHER" id="PTHR24025:SF23">
    <property type="entry name" value="NEURAL-CADHERIN"/>
    <property type="match status" value="1"/>
</dbReference>
<dbReference type="PROSITE" id="PS50026">
    <property type="entry name" value="EGF_3"/>
    <property type="match status" value="3"/>
</dbReference>
<evidence type="ECO:0000313" key="21">
    <source>
        <dbReference type="RefSeq" id="XP_014664051.1"/>
    </source>
</evidence>
<evidence type="ECO:0000259" key="18">
    <source>
        <dbReference type="PROSITE" id="PS50026"/>
    </source>
</evidence>
<evidence type="ECO:0000259" key="17">
    <source>
        <dbReference type="PROSITE" id="PS50025"/>
    </source>
</evidence>
<keyword evidence="16" id="KW-0732">Signal</keyword>
<dbReference type="InterPro" id="IPR001791">
    <property type="entry name" value="Laminin_G"/>
</dbReference>
<name>A0ABM1DVT0_PRICU</name>
<keyword evidence="5 10" id="KW-0106">Calcium</keyword>
<feature type="domain" description="Cadherin" evidence="19">
    <location>
        <begin position="652"/>
        <end position="754"/>
    </location>
</feature>
<gene>
    <name evidence="21" type="primary">LOC106806303</name>
</gene>
<feature type="domain" description="Cadherin" evidence="19">
    <location>
        <begin position="439"/>
        <end position="542"/>
    </location>
</feature>
<reference evidence="21" key="1">
    <citation type="submission" date="2025-08" db="UniProtKB">
        <authorList>
            <consortium name="RefSeq"/>
        </authorList>
    </citation>
    <scope>IDENTIFICATION</scope>
</reference>
<dbReference type="InterPro" id="IPR000742">
    <property type="entry name" value="EGF"/>
</dbReference>
<feature type="domain" description="Cadherin" evidence="19">
    <location>
        <begin position="543"/>
        <end position="650"/>
    </location>
</feature>
<evidence type="ECO:0000256" key="16">
    <source>
        <dbReference type="SAM" id="SignalP"/>
    </source>
</evidence>
<evidence type="ECO:0000256" key="1">
    <source>
        <dbReference type="ARBA" id="ARBA00004370"/>
    </source>
</evidence>
<dbReference type="Gene3D" id="2.60.40.60">
    <property type="entry name" value="Cadherins"/>
    <property type="match status" value="13"/>
</dbReference>
<feature type="signal peptide" evidence="16">
    <location>
        <begin position="1"/>
        <end position="29"/>
    </location>
</feature>
<feature type="domain" description="Cadherin" evidence="19">
    <location>
        <begin position="1189"/>
        <end position="1305"/>
    </location>
</feature>
<keyword evidence="9 11" id="KW-1015">Disulfide bond</keyword>
<dbReference type="SUPFAM" id="SSF49313">
    <property type="entry name" value="Cadherin-like"/>
    <property type="match status" value="14"/>
</dbReference>
<keyword evidence="4" id="KW-0677">Repeat</keyword>
<feature type="domain" description="Cadherin" evidence="19">
    <location>
        <begin position="865"/>
        <end position="971"/>
    </location>
</feature>
<dbReference type="CDD" id="cd00110">
    <property type="entry name" value="LamG"/>
    <property type="match status" value="2"/>
</dbReference>
<feature type="domain" description="Cadherin" evidence="19">
    <location>
        <begin position="755"/>
        <end position="863"/>
    </location>
</feature>
<evidence type="ECO:0000256" key="9">
    <source>
        <dbReference type="ARBA" id="ARBA00023157"/>
    </source>
</evidence>
<feature type="chain" id="PRO_5045789572" evidence="16">
    <location>
        <begin position="30"/>
        <end position="2524"/>
    </location>
</feature>
<dbReference type="PROSITE" id="PS00022">
    <property type="entry name" value="EGF_1"/>
    <property type="match status" value="3"/>
</dbReference>
<feature type="compositionally biased region" description="Basic and acidic residues" evidence="14">
    <location>
        <begin position="2446"/>
        <end position="2460"/>
    </location>
</feature>
<dbReference type="PROSITE" id="PS50025">
    <property type="entry name" value="LAM_G_DOMAIN"/>
    <property type="match status" value="2"/>
</dbReference>
<feature type="region of interest" description="Disordered" evidence="14">
    <location>
        <begin position="2401"/>
        <end position="2496"/>
    </location>
</feature>
<dbReference type="SMART" id="SM00181">
    <property type="entry name" value="EGF"/>
    <property type="match status" value="4"/>
</dbReference>
<feature type="domain" description="Cadherin" evidence="19">
    <location>
        <begin position="972"/>
        <end position="1082"/>
    </location>
</feature>
<feature type="disulfide bond" evidence="11">
    <location>
        <begin position="1796"/>
        <end position="1805"/>
    </location>
</feature>
<evidence type="ECO:0000256" key="8">
    <source>
        <dbReference type="ARBA" id="ARBA00023136"/>
    </source>
</evidence>
<feature type="domain" description="Cadherin" evidence="19">
    <location>
        <begin position="1083"/>
        <end position="1188"/>
    </location>
</feature>
<dbReference type="GeneID" id="106806303"/>
<dbReference type="InterPro" id="IPR013320">
    <property type="entry name" value="ConA-like_dom_sf"/>
</dbReference>
<feature type="domain" description="EGF-like" evidence="18">
    <location>
        <begin position="1767"/>
        <end position="1806"/>
    </location>
</feature>
<feature type="domain" description="EGF-like" evidence="18">
    <location>
        <begin position="2008"/>
        <end position="2042"/>
    </location>
</feature>
<dbReference type="InterPro" id="IPR027397">
    <property type="entry name" value="Catenin-bd_sf"/>
</dbReference>
<evidence type="ECO:0000256" key="7">
    <source>
        <dbReference type="ARBA" id="ARBA00022989"/>
    </source>
</evidence>
<evidence type="ECO:0000313" key="20">
    <source>
        <dbReference type="Proteomes" id="UP000695022"/>
    </source>
</evidence>
<dbReference type="PROSITE" id="PS01187">
    <property type="entry name" value="EGF_CA"/>
    <property type="match status" value="1"/>
</dbReference>
<dbReference type="Gene3D" id="2.10.25.10">
    <property type="entry name" value="Laminin"/>
    <property type="match status" value="3"/>
</dbReference>